<keyword evidence="1 2" id="KW-0238">DNA-binding</keyword>
<proteinExistence type="predicted"/>
<dbReference type="OrthoDB" id="4542604at2"/>
<gene>
    <name evidence="5" type="ORF">SAMN05421810_10399</name>
</gene>
<dbReference type="PROSITE" id="PS50977">
    <property type="entry name" value="HTH_TETR_2"/>
    <property type="match status" value="1"/>
</dbReference>
<feature type="region of interest" description="Disordered" evidence="3">
    <location>
        <begin position="212"/>
        <end position="271"/>
    </location>
</feature>
<dbReference type="EMBL" id="FOWW01000003">
    <property type="protein sequence ID" value="SFP68610.1"/>
    <property type="molecule type" value="Genomic_DNA"/>
</dbReference>
<name>A0A1I5SD13_9PSEU</name>
<dbReference type="STRING" id="587909.SAMN05421810_10399"/>
<evidence type="ECO:0000259" key="4">
    <source>
        <dbReference type="PROSITE" id="PS50977"/>
    </source>
</evidence>
<dbReference type="PRINTS" id="PR00455">
    <property type="entry name" value="HTHTETR"/>
</dbReference>
<dbReference type="GO" id="GO:0003677">
    <property type="term" value="F:DNA binding"/>
    <property type="evidence" value="ECO:0007669"/>
    <property type="project" value="UniProtKB-UniRule"/>
</dbReference>
<keyword evidence="6" id="KW-1185">Reference proteome</keyword>
<evidence type="ECO:0000313" key="6">
    <source>
        <dbReference type="Proteomes" id="UP000198727"/>
    </source>
</evidence>
<evidence type="ECO:0000313" key="5">
    <source>
        <dbReference type="EMBL" id="SFP68610.1"/>
    </source>
</evidence>
<dbReference type="InterPro" id="IPR001647">
    <property type="entry name" value="HTH_TetR"/>
</dbReference>
<dbReference type="Gene3D" id="1.10.357.10">
    <property type="entry name" value="Tetracycline Repressor, domain 2"/>
    <property type="match status" value="1"/>
</dbReference>
<organism evidence="5 6">
    <name type="scientific">Amycolatopsis arida</name>
    <dbReference type="NCBI Taxonomy" id="587909"/>
    <lineage>
        <taxon>Bacteria</taxon>
        <taxon>Bacillati</taxon>
        <taxon>Actinomycetota</taxon>
        <taxon>Actinomycetes</taxon>
        <taxon>Pseudonocardiales</taxon>
        <taxon>Pseudonocardiaceae</taxon>
        <taxon>Amycolatopsis</taxon>
    </lineage>
</organism>
<protein>
    <submittedName>
        <fullName evidence="5">DNA-binding transcriptional regulator, AcrR family</fullName>
    </submittedName>
</protein>
<dbReference type="Pfam" id="PF00440">
    <property type="entry name" value="TetR_N"/>
    <property type="match status" value="1"/>
</dbReference>
<reference evidence="6" key="1">
    <citation type="submission" date="2016-10" db="EMBL/GenBank/DDBJ databases">
        <authorList>
            <person name="Varghese N."/>
            <person name="Submissions S."/>
        </authorList>
    </citation>
    <scope>NUCLEOTIDE SEQUENCE [LARGE SCALE GENOMIC DNA]</scope>
    <source>
        <strain evidence="6">CGMCC 4.5579</strain>
    </source>
</reference>
<sequence length="271" mass="29769">MSGPARDGRAARWEGQRERRRAEFVEAAIAAIEEHGPDVLTEQIAARAGVARTRLYRHFADRADLQEAVCRRIVERLMGELAPIWRRGRSPMELITSAVDTILRWLGAHEPLYRYLGRCSRVDSGRSAALGDVTGTFALSLSRLLTGALDTLGRDGRGTEPFCFGLVAFTEASVGRWLARPGDLPAADFSADLVRGLWALLDAFLRERGVPVDPDRPLPEQLPIPALAPDPARSVTPGESERHPANRAFRDRRSGARVSAPRTNADARPHG</sequence>
<dbReference type="Proteomes" id="UP000198727">
    <property type="component" value="Unassembled WGS sequence"/>
</dbReference>
<evidence type="ECO:0000256" key="2">
    <source>
        <dbReference type="PROSITE-ProRule" id="PRU00335"/>
    </source>
</evidence>
<feature type="compositionally biased region" description="Basic and acidic residues" evidence="3">
    <location>
        <begin position="239"/>
        <end position="254"/>
    </location>
</feature>
<dbReference type="SUPFAM" id="SSF48498">
    <property type="entry name" value="Tetracyclin repressor-like, C-terminal domain"/>
    <property type="match status" value="1"/>
</dbReference>
<dbReference type="RefSeq" id="WP_092529789.1">
    <property type="nucleotide sequence ID" value="NZ_FOWW01000003.1"/>
</dbReference>
<dbReference type="SUPFAM" id="SSF46689">
    <property type="entry name" value="Homeodomain-like"/>
    <property type="match status" value="1"/>
</dbReference>
<dbReference type="InterPro" id="IPR036271">
    <property type="entry name" value="Tet_transcr_reg_TetR-rel_C_sf"/>
</dbReference>
<evidence type="ECO:0000256" key="3">
    <source>
        <dbReference type="SAM" id="MobiDB-lite"/>
    </source>
</evidence>
<dbReference type="AlphaFoldDB" id="A0A1I5SD13"/>
<feature type="DNA-binding region" description="H-T-H motif" evidence="2">
    <location>
        <begin position="40"/>
        <end position="59"/>
    </location>
</feature>
<dbReference type="InterPro" id="IPR009057">
    <property type="entry name" value="Homeodomain-like_sf"/>
</dbReference>
<feature type="domain" description="HTH tetR-type" evidence="4">
    <location>
        <begin position="18"/>
        <end position="77"/>
    </location>
</feature>
<evidence type="ECO:0000256" key="1">
    <source>
        <dbReference type="ARBA" id="ARBA00023125"/>
    </source>
</evidence>
<accession>A0A1I5SD13</accession>